<dbReference type="InterPro" id="IPR023213">
    <property type="entry name" value="CAT-like_dom_sf"/>
</dbReference>
<keyword evidence="7" id="KW-0443">Lipid metabolism</keyword>
<comment type="subcellular location">
    <subcellularLocation>
        <location evidence="1">Membrane</location>
        <topology evidence="1">Multi-pass membrane protein</topology>
    </subcellularLocation>
</comment>
<accession>A0A6H5H3T1</accession>
<dbReference type="GO" id="GO:0009437">
    <property type="term" value="P:carnitine metabolic process"/>
    <property type="evidence" value="ECO:0007669"/>
    <property type="project" value="TreeGrafter"/>
</dbReference>
<reference evidence="12 13" key="1">
    <citation type="submission" date="2020-02" db="EMBL/GenBank/DDBJ databases">
        <authorList>
            <person name="Ferguson B K."/>
        </authorList>
    </citation>
    <scope>NUCLEOTIDE SEQUENCE [LARGE SCALE GENOMIC DNA]</scope>
</reference>
<keyword evidence="3" id="KW-0808">Transferase</keyword>
<evidence type="ECO:0000259" key="11">
    <source>
        <dbReference type="Pfam" id="PF16484"/>
    </source>
</evidence>
<keyword evidence="5" id="KW-0276">Fatty acid metabolism</keyword>
<dbReference type="PANTHER" id="PTHR22589">
    <property type="entry name" value="CARNITINE O-ACYLTRANSFERASE"/>
    <property type="match status" value="1"/>
</dbReference>
<keyword evidence="9" id="KW-0012">Acyltransferase</keyword>
<dbReference type="InterPro" id="IPR032476">
    <property type="entry name" value="CPT_N"/>
</dbReference>
<evidence type="ECO:0000256" key="5">
    <source>
        <dbReference type="ARBA" id="ARBA00022832"/>
    </source>
</evidence>
<dbReference type="Gene3D" id="3.30.559.70">
    <property type="entry name" value="Choline/Carnitine o-acyltransferase, domain 2"/>
    <property type="match status" value="1"/>
</dbReference>
<dbReference type="EMBL" id="CADCXU010023039">
    <property type="protein sequence ID" value="CAB0010463.1"/>
    <property type="molecule type" value="Genomic_DNA"/>
</dbReference>
<dbReference type="Pfam" id="PF00755">
    <property type="entry name" value="Carn_acyltransf"/>
    <property type="match status" value="2"/>
</dbReference>
<evidence type="ECO:0000256" key="3">
    <source>
        <dbReference type="ARBA" id="ARBA00022679"/>
    </source>
</evidence>
<dbReference type="UniPathway" id="UPA00659"/>
<dbReference type="AlphaFoldDB" id="A0A6H5H3T1"/>
<evidence type="ECO:0000313" key="12">
    <source>
        <dbReference type="EMBL" id="CAB0010463.1"/>
    </source>
</evidence>
<keyword evidence="4" id="KW-0812">Transmembrane</keyword>
<comment type="similarity">
    <text evidence="2">Belongs to the carnitine/choline acetyltransferase family.</text>
</comment>
<dbReference type="InterPro" id="IPR039551">
    <property type="entry name" value="Cho/carn_acyl_trans"/>
</dbReference>
<keyword evidence="6" id="KW-1133">Transmembrane helix</keyword>
<dbReference type="GO" id="GO:0006635">
    <property type="term" value="P:fatty acid beta-oxidation"/>
    <property type="evidence" value="ECO:0007669"/>
    <property type="project" value="UniProtKB-UniPathway"/>
</dbReference>
<feature type="domain" description="Choline/carnitine acyltransferase" evidence="10">
    <location>
        <begin position="172"/>
        <end position="594"/>
    </location>
</feature>
<feature type="domain" description="Choline/carnitine acyltransferase" evidence="10">
    <location>
        <begin position="632"/>
        <end position="806"/>
    </location>
</feature>
<dbReference type="GO" id="GO:0016020">
    <property type="term" value="C:membrane"/>
    <property type="evidence" value="ECO:0007669"/>
    <property type="project" value="UniProtKB-SubCell"/>
</dbReference>
<evidence type="ECO:0000256" key="8">
    <source>
        <dbReference type="ARBA" id="ARBA00023136"/>
    </source>
</evidence>
<evidence type="ECO:0000256" key="7">
    <source>
        <dbReference type="ARBA" id="ARBA00023098"/>
    </source>
</evidence>
<evidence type="ECO:0000256" key="6">
    <source>
        <dbReference type="ARBA" id="ARBA00022989"/>
    </source>
</evidence>
<organism evidence="12 13">
    <name type="scientific">Nesidiocoris tenuis</name>
    <dbReference type="NCBI Taxonomy" id="355587"/>
    <lineage>
        <taxon>Eukaryota</taxon>
        <taxon>Metazoa</taxon>
        <taxon>Ecdysozoa</taxon>
        <taxon>Arthropoda</taxon>
        <taxon>Hexapoda</taxon>
        <taxon>Insecta</taxon>
        <taxon>Pterygota</taxon>
        <taxon>Neoptera</taxon>
        <taxon>Paraneoptera</taxon>
        <taxon>Hemiptera</taxon>
        <taxon>Heteroptera</taxon>
        <taxon>Panheteroptera</taxon>
        <taxon>Cimicomorpha</taxon>
        <taxon>Miridae</taxon>
        <taxon>Dicyphina</taxon>
        <taxon>Nesidiocoris</taxon>
    </lineage>
</organism>
<dbReference type="InterPro" id="IPR042231">
    <property type="entry name" value="Cho/carn_acyl_trans_2"/>
</dbReference>
<keyword evidence="8" id="KW-0472">Membrane</keyword>
<dbReference type="Pfam" id="PF16484">
    <property type="entry name" value="CPT_N"/>
    <property type="match status" value="1"/>
</dbReference>
<dbReference type="GO" id="GO:0004095">
    <property type="term" value="F:carnitine O-palmitoyltransferase activity"/>
    <property type="evidence" value="ECO:0007669"/>
    <property type="project" value="TreeGrafter"/>
</dbReference>
<evidence type="ECO:0000259" key="10">
    <source>
        <dbReference type="Pfam" id="PF00755"/>
    </source>
</evidence>
<dbReference type="FunFam" id="3.30.559.10:FF:000002">
    <property type="entry name" value="carnitine O-palmitoyltransferase 1, liver isoform"/>
    <property type="match status" value="1"/>
</dbReference>
<proteinExistence type="inferred from homology"/>
<name>A0A6H5H3T1_9HEMI</name>
<dbReference type="GO" id="GO:0005739">
    <property type="term" value="C:mitochondrion"/>
    <property type="evidence" value="ECO:0007669"/>
    <property type="project" value="TreeGrafter"/>
</dbReference>
<evidence type="ECO:0000256" key="4">
    <source>
        <dbReference type="ARBA" id="ARBA00022692"/>
    </source>
</evidence>
<gene>
    <name evidence="12" type="ORF">NTEN_LOCUS15507</name>
</gene>
<dbReference type="Gene3D" id="3.30.559.10">
    <property type="entry name" value="Chloramphenicol acetyltransferase-like domain"/>
    <property type="match status" value="2"/>
</dbReference>
<evidence type="ECO:0000256" key="2">
    <source>
        <dbReference type="ARBA" id="ARBA00005232"/>
    </source>
</evidence>
<dbReference type="OrthoDB" id="240216at2759"/>
<dbReference type="Proteomes" id="UP000479000">
    <property type="component" value="Unassembled WGS sequence"/>
</dbReference>
<evidence type="ECO:0000313" key="13">
    <source>
        <dbReference type="Proteomes" id="UP000479000"/>
    </source>
</evidence>
<keyword evidence="13" id="KW-1185">Reference proteome</keyword>
<evidence type="ECO:0000256" key="9">
    <source>
        <dbReference type="ARBA" id="ARBA00023315"/>
    </source>
</evidence>
<dbReference type="PROSITE" id="PS00439">
    <property type="entry name" value="ACYLTRANSF_C_1"/>
    <property type="match status" value="1"/>
</dbReference>
<protein>
    <submittedName>
        <fullName evidence="12">Uncharacterized protein</fullName>
    </submittedName>
</protein>
<dbReference type="SUPFAM" id="SSF52777">
    <property type="entry name" value="CoA-dependent acyltransferases"/>
    <property type="match status" value="3"/>
</dbReference>
<evidence type="ECO:0000256" key="1">
    <source>
        <dbReference type="ARBA" id="ARBA00004141"/>
    </source>
</evidence>
<dbReference type="Gene3D" id="6.10.250.1760">
    <property type="match status" value="1"/>
</dbReference>
<sequence length="827" mass="93974">MAEAHQAVAFSFAITHEGWDVNLDREVLHLVLASGVRSWKKRLFRLQNNLKNGIYPAPLYSLWGTLAAVSGAHFYGVPVPGVKELLSLLPEDDERHQLMACAGVSLAGWLAATFTAKYALKLMYMYKGWMYEERGPGKKQSWATTLWALGVHILTGPSKPMLYSFQGSIPRLPLPSVKDTMQRYLRSVRPLLSDAEYARMEKLALEFQNGIGVKLQRYLVLKSWWATNYVSDWWEEYVYLRGRSPLLINSNFYGIDALFMHPTKIQAARAAVSIHAILQFRRLIERQELEPIMLQGTVPLCSWQYERLCNTTRVPGVETDKIIHWNDSKHIVVLHKGCYYKVPIYHKNRILEPCELEIQIQTILDDDSQPVDGEERLAALTAGERAHWAHTRLEHFFKGTNRTSLDAIEKAAFFVSLDDVPYEFDKVGFSDDCFVSASILYVVISHKFNSRRTIPANWTSSATSCFMGPATIDGATSRLRYALAAMAEADAAIMSHLWEWVICEEAIHPRFREDGHTIGTPQFKPPSPIRLSWDFKPTCLAAIEQSYLVVRELIDKIDLKIYMHDNYGKGFIKTCKISPDAYIQMALQLAYRRVSFGTLFSEIMHRCNRSGKILQEHPLELPSSHEHSHINAGKFSLTYEASMTRLYREGRTETVRPCTIESSAWVNAMNDPKTTTMERVALLKKACKQHQLGYQNAMCGKGIDRHLFCLYVVSKYLEVESPFLKEVLSEPWRLSTSQTPHGQTSKMDLKKYPQCISAGGGFGPVADDGYGVSYIIAGEDIIFFHVSSYKSCPDTDSAKFVKDIEQALSDLRTLFQDYGKIQSNNSK</sequence>
<dbReference type="PANTHER" id="PTHR22589:SF31">
    <property type="entry name" value="CARNITINE O-PALMITOYLTRANSFERASE"/>
    <property type="match status" value="1"/>
</dbReference>
<feature type="domain" description="Carnitine O-palmitoyltransferase N-terminal" evidence="11">
    <location>
        <begin position="1"/>
        <end position="46"/>
    </location>
</feature>
<dbReference type="InterPro" id="IPR000542">
    <property type="entry name" value="Carn_acyl_trans"/>
</dbReference>